<protein>
    <submittedName>
        <fullName evidence="2">Uncharacterized protein</fullName>
    </submittedName>
</protein>
<evidence type="ECO:0000313" key="2">
    <source>
        <dbReference type="EMBL" id="QHS98330.1"/>
    </source>
</evidence>
<feature type="transmembrane region" description="Helical" evidence="1">
    <location>
        <begin position="5"/>
        <end position="21"/>
    </location>
</feature>
<dbReference type="EMBL" id="MN739314">
    <property type="protein sequence ID" value="QHS98330.1"/>
    <property type="molecule type" value="Genomic_DNA"/>
</dbReference>
<keyword evidence="1" id="KW-1133">Transmembrane helix</keyword>
<proteinExistence type="predicted"/>
<organism evidence="2">
    <name type="scientific">viral metagenome</name>
    <dbReference type="NCBI Taxonomy" id="1070528"/>
    <lineage>
        <taxon>unclassified sequences</taxon>
        <taxon>metagenomes</taxon>
        <taxon>organismal metagenomes</taxon>
    </lineage>
</organism>
<sequence>MNILFHIFIIIIIIIFYFNIYEQNKHVSNIEIYENDYTNNNDFQKICKKNPIITEMNDIYINPVDSSYNVNLFDVKDDSNIIIPYETLNASIQHHKKNKYYTKHNFIYGEPEFSKYVKPASCFFSNLEIIGGSQDTKTKNYVHNYYRTFLYVETGSIAIQIKPRENETITPDYVNYVFNVEYNNNDKFVNFTMSQGQMLYIPPNTIYNITYTDSSILHKYAYHSISSFLSNINHICLYYLQQTNTENNLTLKKI</sequence>
<keyword evidence="1" id="KW-0472">Membrane</keyword>
<reference evidence="2" key="1">
    <citation type="journal article" date="2020" name="Nature">
        <title>Giant virus diversity and host interactions through global metagenomics.</title>
        <authorList>
            <person name="Schulz F."/>
            <person name="Roux S."/>
            <person name="Paez-Espino D."/>
            <person name="Jungbluth S."/>
            <person name="Walsh D.A."/>
            <person name="Denef V.J."/>
            <person name="McMahon K.D."/>
            <person name="Konstantinidis K.T."/>
            <person name="Eloe-Fadrosh E.A."/>
            <person name="Kyrpides N.C."/>
            <person name="Woyke T."/>
        </authorList>
    </citation>
    <scope>NUCLEOTIDE SEQUENCE</scope>
    <source>
        <strain evidence="2">GVMAG-M-3300020182-84</strain>
    </source>
</reference>
<dbReference type="AlphaFoldDB" id="A0A6C0C1R2"/>
<accession>A0A6C0C1R2</accession>
<name>A0A6C0C1R2_9ZZZZ</name>
<evidence type="ECO:0000256" key="1">
    <source>
        <dbReference type="SAM" id="Phobius"/>
    </source>
</evidence>
<keyword evidence="1" id="KW-0812">Transmembrane</keyword>